<dbReference type="AlphaFoldDB" id="X1TP10"/>
<name>X1TP10_9ZZZZ</name>
<accession>X1TP10</accession>
<dbReference type="EMBL" id="BARW01018892">
    <property type="protein sequence ID" value="GAI89325.1"/>
    <property type="molecule type" value="Genomic_DNA"/>
</dbReference>
<protein>
    <submittedName>
        <fullName evidence="1">Uncharacterized protein</fullName>
    </submittedName>
</protein>
<proteinExistence type="predicted"/>
<organism evidence="1">
    <name type="scientific">marine sediment metagenome</name>
    <dbReference type="NCBI Taxonomy" id="412755"/>
    <lineage>
        <taxon>unclassified sequences</taxon>
        <taxon>metagenomes</taxon>
        <taxon>ecological metagenomes</taxon>
    </lineage>
</organism>
<comment type="caution">
    <text evidence="1">The sequence shown here is derived from an EMBL/GenBank/DDBJ whole genome shotgun (WGS) entry which is preliminary data.</text>
</comment>
<gene>
    <name evidence="1" type="ORF">S12H4_32248</name>
</gene>
<evidence type="ECO:0000313" key="1">
    <source>
        <dbReference type="EMBL" id="GAI89325.1"/>
    </source>
</evidence>
<sequence length="62" mass="6925">MIKNGEKGDKIFTLNLTNGGFKIILNDEALVSKSKTIEDIIKGNIEVKVEKLRKIKSAHTEL</sequence>
<reference evidence="1" key="1">
    <citation type="journal article" date="2014" name="Front. Microbiol.">
        <title>High frequency of phylogenetically diverse reductive dehalogenase-homologous genes in deep subseafloor sedimentary metagenomes.</title>
        <authorList>
            <person name="Kawai M."/>
            <person name="Futagami T."/>
            <person name="Toyoda A."/>
            <person name="Takaki Y."/>
            <person name="Nishi S."/>
            <person name="Hori S."/>
            <person name="Arai W."/>
            <person name="Tsubouchi T."/>
            <person name="Morono Y."/>
            <person name="Uchiyama I."/>
            <person name="Ito T."/>
            <person name="Fujiyama A."/>
            <person name="Inagaki F."/>
            <person name="Takami H."/>
        </authorList>
    </citation>
    <scope>NUCLEOTIDE SEQUENCE</scope>
    <source>
        <strain evidence="1">Expedition CK06-06</strain>
    </source>
</reference>